<keyword evidence="2" id="KW-0560">Oxidoreductase</keyword>
<gene>
    <name evidence="4" type="ORF">HELGO_WM14834</name>
</gene>
<reference evidence="4" key="1">
    <citation type="submission" date="2020-01" db="EMBL/GenBank/DDBJ databases">
        <authorList>
            <person name="Meier V. D."/>
            <person name="Meier V D."/>
        </authorList>
    </citation>
    <scope>NUCLEOTIDE SEQUENCE</scope>
    <source>
        <strain evidence="4">HLG_WM_MAG_10</strain>
    </source>
</reference>
<sequence>MELLQKYKEQEPEIVFEWTDQETTAKGWVVINSLRGGAAGGGTRMRKGLNREEVISLAKVMEVKFSVCGPDIGGAKSGINFDPNDPRKDEVLKRWYKAVIPLLKNYYGTGGDLNIDELKDVIPITQDLGLWHPQQGIVNGHFKSHEGDRIEILGQLRQGVSKIVEDPRFTPSIEAKLAVADLITGYGVAESVVHYYDLYHNTTLKDKKVIIQGWGNVAAAAAYYLAEDGAKIVGIIDVAGGIISPEGLSFAEVVGLYLNKDGNKLSALNMLSFEEASAQIWNLEADVFIPGAASKLVTRGQMDSLIENGLQVVSCGANVPFIDDQVFFGPTAKNVDERISVIPDFIANCGMARVFAYLMQPHALLTDESIFSDVSQVIRQALENTRKVDSKSVLISKTALTIALEKLLGTETNTK</sequence>
<organism evidence="4">
    <name type="scientific">uncultured Aureispira sp</name>
    <dbReference type="NCBI Taxonomy" id="1331704"/>
    <lineage>
        <taxon>Bacteria</taxon>
        <taxon>Pseudomonadati</taxon>
        <taxon>Bacteroidota</taxon>
        <taxon>Saprospiria</taxon>
        <taxon>Saprospirales</taxon>
        <taxon>Saprospiraceae</taxon>
        <taxon>Aureispira</taxon>
        <taxon>environmental samples</taxon>
    </lineage>
</organism>
<dbReference type="GO" id="GO:0006538">
    <property type="term" value="P:L-glutamate catabolic process"/>
    <property type="evidence" value="ECO:0007669"/>
    <property type="project" value="TreeGrafter"/>
</dbReference>
<feature type="domain" description="Glutamate/phenylalanine/leucine/valine/L-tryptophan dehydrogenase C-terminal" evidence="3">
    <location>
        <begin position="178"/>
        <end position="415"/>
    </location>
</feature>
<dbReference type="InterPro" id="IPR006097">
    <property type="entry name" value="Glu/Leu/Phe/Val/Trp_DH_dimer"/>
</dbReference>
<dbReference type="PANTHER" id="PTHR11606">
    <property type="entry name" value="GLUTAMATE DEHYDROGENASE"/>
    <property type="match status" value="1"/>
</dbReference>
<dbReference type="InterPro" id="IPR036291">
    <property type="entry name" value="NAD(P)-bd_dom_sf"/>
</dbReference>
<dbReference type="SUPFAM" id="SSF51735">
    <property type="entry name" value="NAD(P)-binding Rossmann-fold domains"/>
    <property type="match status" value="1"/>
</dbReference>
<evidence type="ECO:0000256" key="1">
    <source>
        <dbReference type="ARBA" id="ARBA00006382"/>
    </source>
</evidence>
<evidence type="ECO:0000256" key="2">
    <source>
        <dbReference type="ARBA" id="ARBA00023002"/>
    </source>
</evidence>
<dbReference type="AlphaFoldDB" id="A0A6S6SZC1"/>
<evidence type="ECO:0000313" key="4">
    <source>
        <dbReference type="EMBL" id="CAA6811622.1"/>
    </source>
</evidence>
<dbReference type="Gene3D" id="3.40.50.10860">
    <property type="entry name" value="Leucine Dehydrogenase, chain A, domain 1"/>
    <property type="match status" value="1"/>
</dbReference>
<dbReference type="Gene3D" id="3.40.50.720">
    <property type="entry name" value="NAD(P)-binding Rossmann-like Domain"/>
    <property type="match status" value="1"/>
</dbReference>
<dbReference type="PANTHER" id="PTHR11606:SF13">
    <property type="entry name" value="GLUTAMATE DEHYDROGENASE 1, MITOCHONDRIAL"/>
    <property type="match status" value="1"/>
</dbReference>
<dbReference type="Pfam" id="PF00208">
    <property type="entry name" value="ELFV_dehydrog"/>
    <property type="match status" value="1"/>
</dbReference>
<dbReference type="InterPro" id="IPR046346">
    <property type="entry name" value="Aminoacid_DH-like_N_sf"/>
</dbReference>
<accession>A0A6S6SZC1</accession>
<comment type="similarity">
    <text evidence="1">Belongs to the Glu/Leu/Phe/Val dehydrogenases family.</text>
</comment>
<dbReference type="Pfam" id="PF02812">
    <property type="entry name" value="ELFV_dehydrog_N"/>
    <property type="match status" value="1"/>
</dbReference>
<dbReference type="EMBL" id="CACVAQ010000177">
    <property type="protein sequence ID" value="CAA6811622.1"/>
    <property type="molecule type" value="Genomic_DNA"/>
</dbReference>
<dbReference type="SMART" id="SM00839">
    <property type="entry name" value="ELFV_dehydrog"/>
    <property type="match status" value="1"/>
</dbReference>
<dbReference type="GO" id="GO:0004352">
    <property type="term" value="F:glutamate dehydrogenase (NAD+) activity"/>
    <property type="evidence" value="ECO:0007669"/>
    <property type="project" value="TreeGrafter"/>
</dbReference>
<name>A0A6S6SZC1_9BACT</name>
<dbReference type="InterPro" id="IPR006096">
    <property type="entry name" value="Glu/Leu/Phe/Val/Trp_DH_C"/>
</dbReference>
<protein>
    <submittedName>
        <fullName evidence="4">Glu/Leu/Phe/Val dehydrogenase family protein</fullName>
    </submittedName>
</protein>
<dbReference type="SUPFAM" id="SSF53223">
    <property type="entry name" value="Aminoacid dehydrogenase-like, N-terminal domain"/>
    <property type="match status" value="1"/>
</dbReference>
<evidence type="ECO:0000259" key="3">
    <source>
        <dbReference type="SMART" id="SM00839"/>
    </source>
</evidence>
<proteinExistence type="inferred from homology"/>